<reference evidence="2" key="1">
    <citation type="submission" date="2023-10" db="EMBL/GenBank/DDBJ databases">
        <title>Screening of Alkalihalophilus pseudofirmusBZ-TG-HK211 and Its Alleviation of Salt Stress on Rapeseed Growth.</title>
        <authorList>
            <person name="Zhao B."/>
            <person name="Guo T."/>
        </authorList>
    </citation>
    <scope>NUCLEOTIDE SEQUENCE</scope>
    <source>
        <strain evidence="2">BZ-TG-HK211</strain>
    </source>
</reference>
<keyword evidence="1" id="KW-0812">Transmembrane</keyword>
<dbReference type="EMBL" id="JAWJAY010001451">
    <property type="protein sequence ID" value="MDV2888431.1"/>
    <property type="molecule type" value="Genomic_DNA"/>
</dbReference>
<name>A0AAJ2NTU0_ALKPS</name>
<feature type="transmembrane region" description="Helical" evidence="1">
    <location>
        <begin position="41"/>
        <end position="74"/>
    </location>
</feature>
<accession>A0AAJ2NTU0</accession>
<feature type="non-terminal residue" evidence="2">
    <location>
        <position position="79"/>
    </location>
</feature>
<keyword evidence="1" id="KW-0472">Membrane</keyword>
<comment type="caution">
    <text evidence="2">The sequence shown here is derived from an EMBL/GenBank/DDBJ whole genome shotgun (WGS) entry which is preliminary data.</text>
</comment>
<evidence type="ECO:0000313" key="3">
    <source>
        <dbReference type="Proteomes" id="UP001285636"/>
    </source>
</evidence>
<gene>
    <name evidence="2" type="ORF">RYX45_25035</name>
</gene>
<organism evidence="2 3">
    <name type="scientific">Alkalihalophilus pseudofirmus</name>
    <name type="common">Bacillus pseudofirmus</name>
    <dbReference type="NCBI Taxonomy" id="79885"/>
    <lineage>
        <taxon>Bacteria</taxon>
        <taxon>Bacillati</taxon>
        <taxon>Bacillota</taxon>
        <taxon>Bacilli</taxon>
        <taxon>Bacillales</taxon>
        <taxon>Bacillaceae</taxon>
        <taxon>Alkalihalophilus</taxon>
    </lineage>
</organism>
<dbReference type="AlphaFoldDB" id="A0AAJ2NTU0"/>
<sequence length="79" mass="8643">FAGILISVTALSGMIQAVRWTWEPFVASWVGALSDGTKGRIPIFIYSLFFSAVVVGILPLSMSIYIWVFLCLLVMLSAT</sequence>
<evidence type="ECO:0000256" key="1">
    <source>
        <dbReference type="SAM" id="Phobius"/>
    </source>
</evidence>
<dbReference type="Proteomes" id="UP001285636">
    <property type="component" value="Unassembled WGS sequence"/>
</dbReference>
<keyword evidence="1" id="KW-1133">Transmembrane helix</keyword>
<feature type="non-terminal residue" evidence="2">
    <location>
        <position position="1"/>
    </location>
</feature>
<proteinExistence type="predicted"/>
<evidence type="ECO:0000313" key="2">
    <source>
        <dbReference type="EMBL" id="MDV2888431.1"/>
    </source>
</evidence>
<protein>
    <submittedName>
        <fullName evidence="2">MFS transporter</fullName>
    </submittedName>
</protein>